<feature type="signal peptide" evidence="1">
    <location>
        <begin position="1"/>
        <end position="18"/>
    </location>
</feature>
<accession>A0A511QBV4</accession>
<dbReference type="Pfam" id="PF24223">
    <property type="entry name" value="MrpH_C"/>
    <property type="match status" value="1"/>
</dbReference>
<dbReference type="OrthoDB" id="6638395at2"/>
<dbReference type="InterPro" id="IPR036937">
    <property type="entry name" value="Adhesion_dom_fimbrial_sf"/>
</dbReference>
<feature type="domain" description="Fimbrial adhesin MrpH C-terminal" evidence="2">
    <location>
        <begin position="218"/>
        <end position="332"/>
    </location>
</feature>
<evidence type="ECO:0000313" key="3">
    <source>
        <dbReference type="EMBL" id="GEM74783.1"/>
    </source>
</evidence>
<organism evidence="3 4">
    <name type="scientific">Vibrio sagamiensis NBRC 104589</name>
    <dbReference type="NCBI Taxonomy" id="1219064"/>
    <lineage>
        <taxon>Bacteria</taxon>
        <taxon>Pseudomonadati</taxon>
        <taxon>Pseudomonadota</taxon>
        <taxon>Gammaproteobacteria</taxon>
        <taxon>Vibrionales</taxon>
        <taxon>Vibrionaceae</taxon>
        <taxon>Vibrio</taxon>
    </lineage>
</organism>
<dbReference type="RefSeq" id="WP_039979236.1">
    <property type="nucleotide sequence ID" value="NZ_BAOJ01000014.1"/>
</dbReference>
<dbReference type="EMBL" id="BJXJ01000006">
    <property type="protein sequence ID" value="GEM74783.1"/>
    <property type="molecule type" value="Genomic_DNA"/>
</dbReference>
<evidence type="ECO:0000259" key="2">
    <source>
        <dbReference type="Pfam" id="PF24223"/>
    </source>
</evidence>
<evidence type="ECO:0000313" key="4">
    <source>
        <dbReference type="Proteomes" id="UP000321922"/>
    </source>
</evidence>
<reference evidence="3 4" key="1">
    <citation type="submission" date="2019-07" db="EMBL/GenBank/DDBJ databases">
        <title>Whole genome shotgun sequence of Vibrio sagamiensis NBRC 104589.</title>
        <authorList>
            <person name="Hosoyama A."/>
            <person name="Uohara A."/>
            <person name="Ohji S."/>
            <person name="Ichikawa N."/>
        </authorList>
    </citation>
    <scope>NUCLEOTIDE SEQUENCE [LARGE SCALE GENOMIC DNA]</scope>
    <source>
        <strain evidence="3 4">NBRC 104589</strain>
    </source>
</reference>
<dbReference type="Gene3D" id="2.60.40.1090">
    <property type="entry name" value="Fimbrial-type adhesion domain"/>
    <property type="match status" value="1"/>
</dbReference>
<dbReference type="GO" id="GO:0007155">
    <property type="term" value="P:cell adhesion"/>
    <property type="evidence" value="ECO:0007669"/>
    <property type="project" value="InterPro"/>
</dbReference>
<feature type="chain" id="PRO_5021758607" description="Fimbrial adhesin MrpH C-terminal domain-containing protein" evidence="1">
    <location>
        <begin position="19"/>
        <end position="335"/>
    </location>
</feature>
<keyword evidence="1" id="KW-0732">Signal</keyword>
<protein>
    <recommendedName>
        <fullName evidence="2">Fimbrial adhesin MrpH C-terminal domain-containing protein</fullName>
    </recommendedName>
</protein>
<name>A0A511QBV4_9VIBR</name>
<proteinExistence type="predicted"/>
<dbReference type="Proteomes" id="UP000321922">
    <property type="component" value="Unassembled WGS sequence"/>
</dbReference>
<evidence type="ECO:0000256" key="1">
    <source>
        <dbReference type="SAM" id="SignalP"/>
    </source>
</evidence>
<dbReference type="GO" id="GO:0009289">
    <property type="term" value="C:pilus"/>
    <property type="evidence" value="ECO:0007669"/>
    <property type="project" value="InterPro"/>
</dbReference>
<comment type="caution">
    <text evidence="3">The sequence shown here is derived from an EMBL/GenBank/DDBJ whole genome shotgun (WGS) entry which is preliminary data.</text>
</comment>
<keyword evidence="4" id="KW-1185">Reference proteome</keyword>
<dbReference type="InterPro" id="IPR057010">
    <property type="entry name" value="MrpH_C"/>
</dbReference>
<gene>
    <name evidence="3" type="ORF">VSA01S_08950</name>
</gene>
<dbReference type="AlphaFoldDB" id="A0A511QBV4"/>
<sequence length="335" mass="37540">MRIKLLLFLLSISTDINAGWQNFLFVSPYKGNWISTPVTINDKSGEARMSVTFPKTSRMDVLDTRCSDNSIDDVYGTSTFWIQYPSSWQTDKSSGLKYLINSNWTTSYGVRDVPNWSTRISRKTFYFELNKVCWNQSDHVGVIIPASLSSTSIFTVKIKSEAARPGVYNLQFPFRWMYEESKQSGNGPSYFNEWAAETLARDALTWYGSFWVTVTSQCKLSSYNTINLEHGEMTAAEAKRNKTRPHSINISCKETVPVKLKLTGNIPVSGKTANFTQCGIGGSCELLFDNDKSEKNITISKSSSTNVSITSTYHPTDIIKEGSFSGSGTLTFLVM</sequence>